<dbReference type="EMBL" id="JABFAD010000005">
    <property type="protein sequence ID" value="MBA0798658.1"/>
    <property type="molecule type" value="Genomic_DNA"/>
</dbReference>
<feature type="non-terminal residue" evidence="2">
    <location>
        <position position="240"/>
    </location>
</feature>
<reference evidence="2 3" key="1">
    <citation type="journal article" date="2019" name="Genome Biol. Evol.">
        <title>Insights into the evolution of the New World diploid cottons (Gossypium, subgenus Houzingenia) based on genome sequencing.</title>
        <authorList>
            <person name="Grover C.E."/>
            <person name="Arick M.A. 2nd"/>
            <person name="Thrash A."/>
            <person name="Conover J.L."/>
            <person name="Sanders W.S."/>
            <person name="Peterson D.G."/>
            <person name="Frelichowski J.E."/>
            <person name="Scheffler J.A."/>
            <person name="Scheffler B.E."/>
            <person name="Wendel J.F."/>
        </authorList>
    </citation>
    <scope>NUCLEOTIDE SEQUENCE [LARGE SCALE GENOMIC DNA]</scope>
    <source>
        <strain evidence="2">0</strain>
        <tissue evidence="2">Leaf</tissue>
    </source>
</reference>
<evidence type="ECO:0000313" key="3">
    <source>
        <dbReference type="Proteomes" id="UP000593560"/>
    </source>
</evidence>
<name>A0A7J9GMS9_9ROSI</name>
<protein>
    <submittedName>
        <fullName evidence="2">Uncharacterized protein</fullName>
    </submittedName>
</protein>
<evidence type="ECO:0000256" key="1">
    <source>
        <dbReference type="SAM" id="Coils"/>
    </source>
</evidence>
<dbReference type="AlphaFoldDB" id="A0A7J9GMS9"/>
<evidence type="ECO:0000313" key="2">
    <source>
        <dbReference type="EMBL" id="MBA0798658.1"/>
    </source>
</evidence>
<accession>A0A7J9GMS9</accession>
<proteinExistence type="predicted"/>
<keyword evidence="3" id="KW-1185">Reference proteome</keyword>
<dbReference type="OrthoDB" id="994452at2759"/>
<gene>
    <name evidence="2" type="ORF">Gohar_009228</name>
</gene>
<organism evidence="2 3">
    <name type="scientific">Gossypium harknessii</name>
    <dbReference type="NCBI Taxonomy" id="34285"/>
    <lineage>
        <taxon>Eukaryota</taxon>
        <taxon>Viridiplantae</taxon>
        <taxon>Streptophyta</taxon>
        <taxon>Embryophyta</taxon>
        <taxon>Tracheophyta</taxon>
        <taxon>Spermatophyta</taxon>
        <taxon>Magnoliopsida</taxon>
        <taxon>eudicotyledons</taxon>
        <taxon>Gunneridae</taxon>
        <taxon>Pentapetalae</taxon>
        <taxon>rosids</taxon>
        <taxon>malvids</taxon>
        <taxon>Malvales</taxon>
        <taxon>Malvaceae</taxon>
        <taxon>Malvoideae</taxon>
        <taxon>Gossypium</taxon>
    </lineage>
</organism>
<keyword evidence="1" id="KW-0175">Coiled coil</keyword>
<comment type="caution">
    <text evidence="2">The sequence shown here is derived from an EMBL/GenBank/DDBJ whole genome shotgun (WGS) entry which is preliminary data.</text>
</comment>
<feature type="coiled-coil region" evidence="1">
    <location>
        <begin position="181"/>
        <end position="234"/>
    </location>
</feature>
<dbReference type="Proteomes" id="UP000593560">
    <property type="component" value="Unassembled WGS sequence"/>
</dbReference>
<dbReference type="PANTHER" id="PTHR48200">
    <property type="entry name" value="PROTEIN, PUTATIVE-RELATED"/>
    <property type="match status" value="1"/>
</dbReference>
<sequence length="240" mass="28229">YWNPAYNCFTFGKVDLVPTIEKYTTLLRCPRIKADKAYSKAANVLTFLRRLMSITRMSEQWVADLILTHPDMKKRVDVFVLSIYELLKEFVANPRLIRDETTFLKKSGWQFSRVSKTKTLRQFIPVTQGLAQCEFAYKGLPDRVKHWNNRGKKSKKKRLELINEKKVQDVQLRQDSLKRDLLENQNEKVGLRAQVAKLERSLHQYRSRNSVIELKARLTKIKELKGKIEELETALQNCEL</sequence>
<dbReference type="PANTHER" id="PTHR48200:SF1">
    <property type="entry name" value="AMINOTRANSFERASE-LIKE PLANT MOBILE DOMAIN-CONTAINING PROTEIN"/>
    <property type="match status" value="1"/>
</dbReference>